<dbReference type="GO" id="GO:0008710">
    <property type="term" value="F:8-amino-7-oxononanoate synthase activity"/>
    <property type="evidence" value="ECO:0007669"/>
    <property type="project" value="UniProtKB-EC"/>
</dbReference>
<dbReference type="InterPro" id="IPR015421">
    <property type="entry name" value="PyrdxlP-dep_Trfase_major"/>
</dbReference>
<dbReference type="EMBL" id="FMHT01000003">
    <property type="protein sequence ID" value="SCL14674.1"/>
    <property type="molecule type" value="Genomic_DNA"/>
</dbReference>
<evidence type="ECO:0000256" key="6">
    <source>
        <dbReference type="RuleBase" id="RU003693"/>
    </source>
</evidence>
<evidence type="ECO:0000256" key="2">
    <source>
        <dbReference type="ARBA" id="ARBA00013187"/>
    </source>
</evidence>
<gene>
    <name evidence="8" type="ORF">GA0070616_0509</name>
</gene>
<comment type="catalytic activity">
    <reaction evidence="5">
        <text>6-carboxyhexanoyl-[ACP] + L-alanine + H(+) = (8S)-8-amino-7-oxononanoate + holo-[ACP] + CO2</text>
        <dbReference type="Rhea" id="RHEA:42288"/>
        <dbReference type="Rhea" id="RHEA-COMP:9685"/>
        <dbReference type="Rhea" id="RHEA-COMP:9955"/>
        <dbReference type="ChEBI" id="CHEBI:15378"/>
        <dbReference type="ChEBI" id="CHEBI:16526"/>
        <dbReference type="ChEBI" id="CHEBI:57972"/>
        <dbReference type="ChEBI" id="CHEBI:64479"/>
        <dbReference type="ChEBI" id="CHEBI:78846"/>
        <dbReference type="ChEBI" id="CHEBI:149468"/>
        <dbReference type="EC" id="2.3.1.47"/>
    </reaction>
</comment>
<evidence type="ECO:0000256" key="3">
    <source>
        <dbReference type="ARBA" id="ARBA00022679"/>
    </source>
</evidence>
<proteinExistence type="inferred from homology"/>
<dbReference type="Pfam" id="PF00155">
    <property type="entry name" value="Aminotran_1_2"/>
    <property type="match status" value="1"/>
</dbReference>
<evidence type="ECO:0000313" key="9">
    <source>
        <dbReference type="Proteomes" id="UP000199699"/>
    </source>
</evidence>
<dbReference type="AlphaFoldDB" id="A0A1C6RC13"/>
<dbReference type="Gene3D" id="3.40.640.10">
    <property type="entry name" value="Type I PLP-dependent aspartate aminotransferase-like (Major domain)"/>
    <property type="match status" value="1"/>
</dbReference>
<reference evidence="8 9" key="1">
    <citation type="submission" date="2016-06" db="EMBL/GenBank/DDBJ databases">
        <authorList>
            <person name="Kjaerup R.B."/>
            <person name="Dalgaard T.S."/>
            <person name="Juul-Madsen H.R."/>
        </authorList>
    </citation>
    <scope>NUCLEOTIDE SEQUENCE [LARGE SCALE GENOMIC DNA]</scope>
    <source>
        <strain evidence="8 9">DSM 43818</strain>
    </source>
</reference>
<feature type="domain" description="Aminotransferase class I/classII large" evidence="7">
    <location>
        <begin position="79"/>
        <end position="430"/>
    </location>
</feature>
<evidence type="ECO:0000256" key="1">
    <source>
        <dbReference type="ARBA" id="ARBA00001933"/>
    </source>
</evidence>
<comment type="similarity">
    <text evidence="6">Belongs to the class-II pyridoxal-phosphate-dependent aminotransferase family.</text>
</comment>
<evidence type="ECO:0000256" key="5">
    <source>
        <dbReference type="ARBA" id="ARBA00047715"/>
    </source>
</evidence>
<keyword evidence="9" id="KW-1185">Reference proteome</keyword>
<dbReference type="EC" id="2.3.1.47" evidence="2"/>
<keyword evidence="4 6" id="KW-0663">Pyridoxal phosphate</keyword>
<dbReference type="PANTHER" id="PTHR13693:SF3">
    <property type="entry name" value="LD36009P"/>
    <property type="match status" value="1"/>
</dbReference>
<dbReference type="InterPro" id="IPR050087">
    <property type="entry name" value="AON_synthase_class-II"/>
</dbReference>
<dbReference type="PROSITE" id="PS00599">
    <property type="entry name" value="AA_TRANSFER_CLASS_2"/>
    <property type="match status" value="1"/>
</dbReference>
<keyword evidence="3" id="KW-0808">Transferase</keyword>
<dbReference type="STRING" id="145857.GA0070616_0509"/>
<dbReference type="OrthoDB" id="9807157at2"/>
<protein>
    <recommendedName>
        <fullName evidence="2">8-amino-7-oxononanoate synthase</fullName>
        <ecNumber evidence="2">2.3.1.47</ecNumber>
    </recommendedName>
</protein>
<dbReference type="Gene3D" id="3.90.1150.10">
    <property type="entry name" value="Aspartate Aminotransferase, domain 1"/>
    <property type="match status" value="1"/>
</dbReference>
<dbReference type="InterPro" id="IPR015422">
    <property type="entry name" value="PyrdxlP-dep_Trfase_small"/>
</dbReference>
<sequence length="446" mass="46957">MARGGYSGGVADCGVDRGSENRLFRCDMADMSKDLFAKVQSYEAYALRQELELRNLLPYFRTVQGPPCAVTMIGGAPRVNLGSSNYLGLSGDPRLTEAAHLATQRYGTSINGSRLMNGTTALHLEVEAAVADWFGEEDALVFSSGYSTNLGVIGALVGPQDVAVCDAGDHASILDGAGLARGRLLPFRHNRMDRLEALLRRAADSDGGTLVVVDTVYSMQGDLSDIVGVTTLSRRYGARLLADEAHATGVLGPTGQGVAALACLADAVDLRMGTFSKALGGSGGFVTGPADVIDFLRVQARSFMFTAAAPPSGIGAALTGIRIAQSAEGDERRQHLEANAARLRTALADLGFAVPAVSLAAAGTQVQTPILRVPAPDDLTAARMWKVLYDHGIYVNVALYPAVPKGQSQLRVSVMATHTEEHLERVVDAFTVVARKLAVVDMPDGA</sequence>
<organism evidence="8 9">
    <name type="scientific">Micromonospora nigra</name>
    <dbReference type="NCBI Taxonomy" id="145857"/>
    <lineage>
        <taxon>Bacteria</taxon>
        <taxon>Bacillati</taxon>
        <taxon>Actinomycetota</taxon>
        <taxon>Actinomycetes</taxon>
        <taxon>Micromonosporales</taxon>
        <taxon>Micromonosporaceae</taxon>
        <taxon>Micromonospora</taxon>
    </lineage>
</organism>
<dbReference type="PANTHER" id="PTHR13693">
    <property type="entry name" value="CLASS II AMINOTRANSFERASE/8-AMINO-7-OXONONANOATE SYNTHASE"/>
    <property type="match status" value="1"/>
</dbReference>
<name>A0A1C6RC13_9ACTN</name>
<accession>A0A1C6RC13</accession>
<dbReference type="InterPro" id="IPR004839">
    <property type="entry name" value="Aminotransferase_I/II_large"/>
</dbReference>
<dbReference type="InterPro" id="IPR001917">
    <property type="entry name" value="Aminotrans_II_pyridoxalP_BS"/>
</dbReference>
<evidence type="ECO:0000256" key="4">
    <source>
        <dbReference type="ARBA" id="ARBA00022898"/>
    </source>
</evidence>
<dbReference type="SUPFAM" id="SSF53383">
    <property type="entry name" value="PLP-dependent transferases"/>
    <property type="match status" value="1"/>
</dbReference>
<dbReference type="Proteomes" id="UP000199699">
    <property type="component" value="Unassembled WGS sequence"/>
</dbReference>
<comment type="cofactor">
    <cofactor evidence="1 6">
        <name>pyridoxal 5'-phosphate</name>
        <dbReference type="ChEBI" id="CHEBI:597326"/>
    </cofactor>
</comment>
<dbReference type="GO" id="GO:0030170">
    <property type="term" value="F:pyridoxal phosphate binding"/>
    <property type="evidence" value="ECO:0007669"/>
    <property type="project" value="InterPro"/>
</dbReference>
<dbReference type="InterPro" id="IPR015424">
    <property type="entry name" value="PyrdxlP-dep_Trfase"/>
</dbReference>
<evidence type="ECO:0000259" key="7">
    <source>
        <dbReference type="Pfam" id="PF00155"/>
    </source>
</evidence>
<evidence type="ECO:0000313" key="8">
    <source>
        <dbReference type="EMBL" id="SCL14674.1"/>
    </source>
</evidence>